<dbReference type="InterPro" id="IPR008984">
    <property type="entry name" value="SMAD_FHA_dom_sf"/>
</dbReference>
<organism evidence="8 9">
    <name type="scientific">Leptobrachium leishanense</name>
    <name type="common">Leishan spiny toad</name>
    <dbReference type="NCBI Taxonomy" id="445787"/>
    <lineage>
        <taxon>Eukaryota</taxon>
        <taxon>Metazoa</taxon>
        <taxon>Chordata</taxon>
        <taxon>Craniata</taxon>
        <taxon>Vertebrata</taxon>
        <taxon>Euteleostomi</taxon>
        <taxon>Amphibia</taxon>
        <taxon>Batrachia</taxon>
        <taxon>Anura</taxon>
        <taxon>Pelobatoidea</taxon>
        <taxon>Megophryidae</taxon>
        <taxon>Leptobrachium</taxon>
    </lineage>
</organism>
<dbReference type="PROSITE" id="PS51507">
    <property type="entry name" value="IRF_2"/>
    <property type="match status" value="1"/>
</dbReference>
<evidence type="ECO:0000256" key="6">
    <source>
        <dbReference type="ARBA" id="ARBA00023242"/>
    </source>
</evidence>
<proteinExistence type="predicted"/>
<dbReference type="SUPFAM" id="SSF49879">
    <property type="entry name" value="SMAD/FHA domain"/>
    <property type="match status" value="1"/>
</dbReference>
<dbReference type="SMART" id="SM00348">
    <property type="entry name" value="IRF"/>
    <property type="match status" value="1"/>
</dbReference>
<dbReference type="SMART" id="SM01243">
    <property type="entry name" value="IRF-3"/>
    <property type="match status" value="1"/>
</dbReference>
<dbReference type="SUPFAM" id="SSF46785">
    <property type="entry name" value="Winged helix' DNA-binding domain"/>
    <property type="match status" value="1"/>
</dbReference>
<dbReference type="GO" id="GO:0045944">
    <property type="term" value="P:positive regulation of transcription by RNA polymerase II"/>
    <property type="evidence" value="ECO:0007669"/>
    <property type="project" value="UniProtKB-ARBA"/>
</dbReference>
<dbReference type="InterPro" id="IPR036388">
    <property type="entry name" value="WH-like_DNA-bd_sf"/>
</dbReference>
<dbReference type="CDD" id="cd00103">
    <property type="entry name" value="IRF"/>
    <property type="match status" value="1"/>
</dbReference>
<dbReference type="GO" id="GO:0005634">
    <property type="term" value="C:nucleus"/>
    <property type="evidence" value="ECO:0007669"/>
    <property type="project" value="UniProtKB-SubCell"/>
</dbReference>
<dbReference type="GO" id="GO:0000978">
    <property type="term" value="F:RNA polymerase II cis-regulatory region sequence-specific DNA binding"/>
    <property type="evidence" value="ECO:0007669"/>
    <property type="project" value="TreeGrafter"/>
</dbReference>
<dbReference type="InterPro" id="IPR017855">
    <property type="entry name" value="SMAD-like_dom_sf"/>
</dbReference>
<dbReference type="InterPro" id="IPR001346">
    <property type="entry name" value="Interferon_reg_fact_DNA-bd_dom"/>
</dbReference>
<evidence type="ECO:0000313" key="9">
    <source>
        <dbReference type="Proteomes" id="UP000694569"/>
    </source>
</evidence>
<comment type="subcellular location">
    <subcellularLocation>
        <location evidence="1">Nucleus</location>
    </subcellularLocation>
</comment>
<sequence>MSLGAEFDILSSKAIYQSFLHASFLSYRPFEYALYCHRKDKLHCRNYMIEIHVKSPHIDNIHFGALHAPSFDVGKAHSWGIRGLPYFVQMSYTGSQQLRLKEWLVLQINSGKYPGLQWENAEKTLFRIPWKHASKQDYKAQEDAALFKAWATYKGKFREGAEKDDPSVWKTRLRCALNKSPDFQEVQEDNQTDMNEPYKLYRIVAETQDLTRKSSTETQRSPKEEEVKLSCKHIQNEELQMETPVETNTSAKIQKLNEAEQDISGRGCQCTSPFLWATHPMDHKAIDISDRELATASPSSSTDFWLHIRLYYQGKLVTEVTTQTAEGCRIVRWTSASRDFSPFPAVSLEEINFPSPSQLPGLLNPEVSQVLQRLLLHLDNGVLLWVAPEGVFVKRQCQVRVYWSGPLAPYTEQPNKLERERTCKVLDTEHFMQELHMHLTHGGPEPRYQIRLCFGEEYPDPLKLSSKKLIIAHVEPVFAREQLMNAQKKIQELS</sequence>
<accession>A0A8C5QD65</accession>
<evidence type="ECO:0000256" key="5">
    <source>
        <dbReference type="ARBA" id="ARBA00023163"/>
    </source>
</evidence>
<keyword evidence="4" id="KW-0010">Activator</keyword>
<dbReference type="Gene3D" id="2.60.200.10">
    <property type="match status" value="1"/>
</dbReference>
<protein>
    <recommendedName>
        <fullName evidence="7">IRF tryptophan pentad repeat domain-containing protein</fullName>
    </recommendedName>
</protein>
<dbReference type="InterPro" id="IPR019817">
    <property type="entry name" value="Interferon_reg_fac_CS"/>
</dbReference>
<dbReference type="FunFam" id="1.10.10.10:FF:000041">
    <property type="entry name" value="Interferon regulatory factor 4"/>
    <property type="match status" value="1"/>
</dbReference>
<keyword evidence="5" id="KW-0804">Transcription</keyword>
<evidence type="ECO:0000256" key="4">
    <source>
        <dbReference type="ARBA" id="ARBA00023159"/>
    </source>
</evidence>
<dbReference type="FunFam" id="2.60.200.10:FF:000013">
    <property type="entry name" value="Interferon regulatory factor 8"/>
    <property type="match status" value="1"/>
</dbReference>
<keyword evidence="2" id="KW-0805">Transcription regulation</keyword>
<evidence type="ECO:0000256" key="3">
    <source>
        <dbReference type="ARBA" id="ARBA00023125"/>
    </source>
</evidence>
<evidence type="ECO:0000313" key="8">
    <source>
        <dbReference type="Ensembl" id="ENSLLEP00000036350.1"/>
    </source>
</evidence>
<keyword evidence="3" id="KW-0238">DNA-binding</keyword>
<evidence type="ECO:0000259" key="7">
    <source>
        <dbReference type="PROSITE" id="PS51507"/>
    </source>
</evidence>
<dbReference type="Pfam" id="PF10401">
    <property type="entry name" value="IRF-3"/>
    <property type="match status" value="1"/>
</dbReference>
<dbReference type="PROSITE" id="PS00601">
    <property type="entry name" value="IRF_1"/>
    <property type="match status" value="1"/>
</dbReference>
<dbReference type="AlphaFoldDB" id="A0A8C5QD65"/>
<reference evidence="8" key="1">
    <citation type="submission" date="2025-08" db="UniProtKB">
        <authorList>
            <consortium name="Ensembl"/>
        </authorList>
    </citation>
    <scope>IDENTIFICATION</scope>
</reference>
<dbReference type="InterPro" id="IPR019471">
    <property type="entry name" value="Interferon_reg_factor-3"/>
</dbReference>
<name>A0A8C5QD65_9ANUR</name>
<dbReference type="GO" id="GO:0002376">
    <property type="term" value="P:immune system process"/>
    <property type="evidence" value="ECO:0007669"/>
    <property type="project" value="TreeGrafter"/>
</dbReference>
<dbReference type="GO" id="GO:0000981">
    <property type="term" value="F:DNA-binding transcription factor activity, RNA polymerase II-specific"/>
    <property type="evidence" value="ECO:0007669"/>
    <property type="project" value="TreeGrafter"/>
</dbReference>
<dbReference type="PANTHER" id="PTHR11949:SF24">
    <property type="entry name" value="INTERFERON REGULATORY FACTOR 9"/>
    <property type="match status" value="1"/>
</dbReference>
<feature type="domain" description="IRF tryptophan pentad repeat" evidence="7">
    <location>
        <begin position="97"/>
        <end position="205"/>
    </location>
</feature>
<evidence type="ECO:0000256" key="1">
    <source>
        <dbReference type="ARBA" id="ARBA00004123"/>
    </source>
</evidence>
<dbReference type="OrthoDB" id="5958224at2759"/>
<dbReference type="GeneTree" id="ENSGT00940000163813"/>
<dbReference type="InterPro" id="IPR036390">
    <property type="entry name" value="WH_DNA-bd_sf"/>
</dbReference>
<dbReference type="PRINTS" id="PR00267">
    <property type="entry name" value="INTFRNREGFCT"/>
</dbReference>
<dbReference type="Gene3D" id="1.10.10.10">
    <property type="entry name" value="Winged helix-like DNA-binding domain superfamily/Winged helix DNA-binding domain"/>
    <property type="match status" value="1"/>
</dbReference>
<reference evidence="8" key="2">
    <citation type="submission" date="2025-09" db="UniProtKB">
        <authorList>
            <consortium name="Ensembl"/>
        </authorList>
    </citation>
    <scope>IDENTIFICATION</scope>
</reference>
<dbReference type="PANTHER" id="PTHR11949">
    <property type="entry name" value="INTERFERON REGULATORY FACTOR"/>
    <property type="match status" value="1"/>
</dbReference>
<dbReference type="Proteomes" id="UP000694569">
    <property type="component" value="Unplaced"/>
</dbReference>
<keyword evidence="9" id="KW-1185">Reference proteome</keyword>
<dbReference type="Ensembl" id="ENSLLET00000037749.1">
    <property type="protein sequence ID" value="ENSLLEP00000036350.1"/>
    <property type="gene ID" value="ENSLLEG00000023014.1"/>
</dbReference>
<evidence type="ECO:0000256" key="2">
    <source>
        <dbReference type="ARBA" id="ARBA00023015"/>
    </source>
</evidence>
<dbReference type="Pfam" id="PF00605">
    <property type="entry name" value="IRF"/>
    <property type="match status" value="1"/>
</dbReference>
<keyword evidence="6" id="KW-0539">Nucleus</keyword>